<dbReference type="EMBL" id="SOAZ01000007">
    <property type="protein sequence ID" value="TDT61344.1"/>
    <property type="molecule type" value="Genomic_DNA"/>
</dbReference>
<dbReference type="OrthoDB" id="9799580at2"/>
<keyword evidence="2" id="KW-1185">Reference proteome</keyword>
<name>A0A4R7KRM1_9CLOT</name>
<comment type="caution">
    <text evidence="1">The sequence shown here is derived from an EMBL/GenBank/DDBJ whole genome shotgun (WGS) entry which is preliminary data.</text>
</comment>
<dbReference type="Gene3D" id="3.20.20.70">
    <property type="entry name" value="Aldolase class I"/>
    <property type="match status" value="1"/>
</dbReference>
<organism evidence="1 2">
    <name type="scientific">Fonticella tunisiensis</name>
    <dbReference type="NCBI Taxonomy" id="1096341"/>
    <lineage>
        <taxon>Bacteria</taxon>
        <taxon>Bacillati</taxon>
        <taxon>Bacillota</taxon>
        <taxon>Clostridia</taxon>
        <taxon>Eubacteriales</taxon>
        <taxon>Clostridiaceae</taxon>
        <taxon>Fonticella</taxon>
    </lineage>
</organism>
<evidence type="ECO:0000313" key="2">
    <source>
        <dbReference type="Proteomes" id="UP000295325"/>
    </source>
</evidence>
<dbReference type="PANTHER" id="PTHR35787:SF1">
    <property type="entry name" value="GLYCEROL UPTAKE OPERON ANTITERMINATOR REGULATORY PROTEIN"/>
    <property type="match status" value="1"/>
</dbReference>
<dbReference type="PANTHER" id="PTHR35787">
    <property type="entry name" value="GLYCEROL UPTAKE OPERON ANTITERMINATOR REGULATORY PROTEIN"/>
    <property type="match status" value="1"/>
</dbReference>
<proteinExistence type="predicted"/>
<dbReference type="AlphaFoldDB" id="A0A4R7KRM1"/>
<dbReference type="SUPFAM" id="SSF110391">
    <property type="entry name" value="GlpP-like"/>
    <property type="match status" value="1"/>
</dbReference>
<dbReference type="GO" id="GO:0006071">
    <property type="term" value="P:glycerol metabolic process"/>
    <property type="evidence" value="ECO:0007669"/>
    <property type="project" value="InterPro"/>
</dbReference>
<gene>
    <name evidence="1" type="ORF">EDD71_10769</name>
</gene>
<reference evidence="1 2" key="1">
    <citation type="submission" date="2019-03" db="EMBL/GenBank/DDBJ databases">
        <title>Genomic Encyclopedia of Type Strains, Phase IV (KMG-IV): sequencing the most valuable type-strain genomes for metagenomic binning, comparative biology and taxonomic classification.</title>
        <authorList>
            <person name="Goeker M."/>
        </authorList>
    </citation>
    <scope>NUCLEOTIDE SEQUENCE [LARGE SCALE GENOMIC DNA]</scope>
    <source>
        <strain evidence="1 2">DSM 24455</strain>
    </source>
</reference>
<sequence length="187" mass="20438">MQDLEEILVENPVIAAIRNDAQLEDACSGKPKIVFVLYGNLLNIKGICNRLREAGKIIFIHIDMIEGLKGDALGLEYIKKEANPNGIITTKVSNVRHARNLGLIVIQRIFILDSLSLDTGIKNMKDHMPDAIEVLPGIASRIINSIEDRVSLPIIAGGLIKTKKDVLECLSMGAIAVSTSSTNLWDL</sequence>
<evidence type="ECO:0000313" key="1">
    <source>
        <dbReference type="EMBL" id="TDT61344.1"/>
    </source>
</evidence>
<dbReference type="RefSeq" id="WP_133627822.1">
    <property type="nucleotide sequence ID" value="NZ_SOAZ01000007.1"/>
</dbReference>
<dbReference type="GO" id="GO:0006355">
    <property type="term" value="P:regulation of DNA-templated transcription"/>
    <property type="evidence" value="ECO:0007669"/>
    <property type="project" value="InterPro"/>
</dbReference>
<dbReference type="Proteomes" id="UP000295325">
    <property type="component" value="Unassembled WGS sequence"/>
</dbReference>
<dbReference type="PIRSF" id="PIRSF016897">
    <property type="entry name" value="GlpP"/>
    <property type="match status" value="1"/>
</dbReference>
<dbReference type="Pfam" id="PF04309">
    <property type="entry name" value="G3P_antiterm"/>
    <property type="match status" value="1"/>
</dbReference>
<protein>
    <submittedName>
        <fullName evidence="1">Glycerol uptake operon antiterminator</fullName>
    </submittedName>
</protein>
<dbReference type="InterPro" id="IPR013785">
    <property type="entry name" value="Aldolase_TIM"/>
</dbReference>
<accession>A0A4R7KRM1</accession>
<dbReference type="InterPro" id="IPR006699">
    <property type="entry name" value="GlpP"/>
</dbReference>